<evidence type="ECO:0000313" key="3">
    <source>
        <dbReference type="Proteomes" id="UP000767238"/>
    </source>
</evidence>
<sequence>MVIVPSENFPAPWAEEEMKGAMIWELPSLKVRCFCQCAMLRLRGFKATGLDHTKHLGIRIKDLEASSSPNLSVQSWNDPLLQKKFSRVGHEDGKGTAGRCTRDRESVDLLPDSNSLGIGVSLNDIGADTVRRVLDIEGAACCSANRKSSRGRDQRRDMHPQEENRDTDLERKIIKPYLLDHVEDHADAPCREKIGDTRSEVSLNAKTWRIREVRKPSLQALRFSRSIGSQRGGWLPFRTAVFLRSKLLVRLSTLT</sequence>
<evidence type="ECO:0000256" key="1">
    <source>
        <dbReference type="SAM" id="MobiDB-lite"/>
    </source>
</evidence>
<name>A0A9P8GP65_AURME</name>
<gene>
    <name evidence="2" type="ORF">KCV03_g73</name>
</gene>
<feature type="region of interest" description="Disordered" evidence="1">
    <location>
        <begin position="145"/>
        <end position="167"/>
    </location>
</feature>
<reference evidence="2" key="1">
    <citation type="journal article" date="2021" name="J Fungi (Basel)">
        <title>Virulence traits and population genomics of the black yeast Aureobasidium melanogenum.</title>
        <authorList>
            <person name="Cernosa A."/>
            <person name="Sun X."/>
            <person name="Gostincar C."/>
            <person name="Fang C."/>
            <person name="Gunde-Cimerman N."/>
            <person name="Song Z."/>
        </authorList>
    </citation>
    <scope>NUCLEOTIDE SEQUENCE</scope>
    <source>
        <strain evidence="2">EXF-8016</strain>
    </source>
</reference>
<comment type="caution">
    <text evidence="2">The sequence shown here is derived from an EMBL/GenBank/DDBJ whole genome shotgun (WGS) entry which is preliminary data.</text>
</comment>
<protein>
    <submittedName>
        <fullName evidence="2">Uncharacterized protein</fullName>
    </submittedName>
</protein>
<dbReference type="EMBL" id="JAHFYH010000001">
    <property type="protein sequence ID" value="KAH0237789.1"/>
    <property type="molecule type" value="Genomic_DNA"/>
</dbReference>
<dbReference type="Proteomes" id="UP000767238">
    <property type="component" value="Unassembled WGS sequence"/>
</dbReference>
<feature type="non-terminal residue" evidence="2">
    <location>
        <position position="255"/>
    </location>
</feature>
<feature type="compositionally biased region" description="Basic and acidic residues" evidence="1">
    <location>
        <begin position="150"/>
        <end position="167"/>
    </location>
</feature>
<accession>A0A9P8GP65</accession>
<evidence type="ECO:0000313" key="2">
    <source>
        <dbReference type="EMBL" id="KAH0237789.1"/>
    </source>
</evidence>
<dbReference type="AlphaFoldDB" id="A0A9P8GP65"/>
<reference evidence="2" key="2">
    <citation type="submission" date="2021-08" db="EMBL/GenBank/DDBJ databases">
        <authorList>
            <person name="Gostincar C."/>
            <person name="Sun X."/>
            <person name="Song Z."/>
            <person name="Gunde-Cimerman N."/>
        </authorList>
    </citation>
    <scope>NUCLEOTIDE SEQUENCE</scope>
    <source>
        <strain evidence="2">EXF-8016</strain>
    </source>
</reference>
<proteinExistence type="predicted"/>
<organism evidence="2 3">
    <name type="scientific">Aureobasidium melanogenum</name>
    <name type="common">Aureobasidium pullulans var. melanogenum</name>
    <dbReference type="NCBI Taxonomy" id="46634"/>
    <lineage>
        <taxon>Eukaryota</taxon>
        <taxon>Fungi</taxon>
        <taxon>Dikarya</taxon>
        <taxon>Ascomycota</taxon>
        <taxon>Pezizomycotina</taxon>
        <taxon>Dothideomycetes</taxon>
        <taxon>Dothideomycetidae</taxon>
        <taxon>Dothideales</taxon>
        <taxon>Saccotheciaceae</taxon>
        <taxon>Aureobasidium</taxon>
    </lineage>
</organism>